<name>A0AAV2IQ15_LYMST</name>
<evidence type="ECO:0000256" key="2">
    <source>
        <dbReference type="ARBA" id="ARBA00023157"/>
    </source>
</evidence>
<feature type="signal peptide" evidence="5">
    <location>
        <begin position="1"/>
        <end position="27"/>
    </location>
</feature>
<dbReference type="PANTHER" id="PTHR44337:SF8">
    <property type="entry name" value="IMMUNOGLOBULIN SUBTYPE DOMAIN-CONTAINING PROTEIN"/>
    <property type="match status" value="1"/>
</dbReference>
<gene>
    <name evidence="7" type="ORF">GSLYS_00021267001</name>
</gene>
<dbReference type="SUPFAM" id="SSF48726">
    <property type="entry name" value="Immunoglobulin"/>
    <property type="match status" value="2"/>
</dbReference>
<evidence type="ECO:0000256" key="1">
    <source>
        <dbReference type="ARBA" id="ARBA00022729"/>
    </source>
</evidence>
<dbReference type="InterPro" id="IPR052598">
    <property type="entry name" value="IgSF_CEA-related"/>
</dbReference>
<dbReference type="InterPro" id="IPR007110">
    <property type="entry name" value="Ig-like_dom"/>
</dbReference>
<keyword evidence="8" id="KW-1185">Reference proteome</keyword>
<organism evidence="7 8">
    <name type="scientific">Lymnaea stagnalis</name>
    <name type="common">Great pond snail</name>
    <name type="synonym">Helix stagnalis</name>
    <dbReference type="NCBI Taxonomy" id="6523"/>
    <lineage>
        <taxon>Eukaryota</taxon>
        <taxon>Metazoa</taxon>
        <taxon>Spiralia</taxon>
        <taxon>Lophotrochozoa</taxon>
        <taxon>Mollusca</taxon>
        <taxon>Gastropoda</taxon>
        <taxon>Heterobranchia</taxon>
        <taxon>Euthyneura</taxon>
        <taxon>Panpulmonata</taxon>
        <taxon>Hygrophila</taxon>
        <taxon>Lymnaeoidea</taxon>
        <taxon>Lymnaeidae</taxon>
        <taxon>Lymnaea</taxon>
    </lineage>
</organism>
<dbReference type="InterPro" id="IPR013783">
    <property type="entry name" value="Ig-like_fold"/>
</dbReference>
<dbReference type="SMART" id="SM00408">
    <property type="entry name" value="IGc2"/>
    <property type="match status" value="2"/>
</dbReference>
<dbReference type="PANTHER" id="PTHR44337">
    <property type="entry name" value="CARCINOEMBRYONIC ANTIGEN-RELATED CELL ADHESION MOLECULE 8"/>
    <property type="match status" value="1"/>
</dbReference>
<feature type="chain" id="PRO_5043741009" description="Ig-like domain-containing protein" evidence="5">
    <location>
        <begin position="28"/>
        <end position="209"/>
    </location>
</feature>
<dbReference type="Proteomes" id="UP001497497">
    <property type="component" value="Unassembled WGS sequence"/>
</dbReference>
<dbReference type="AlphaFoldDB" id="A0AAV2IQ15"/>
<dbReference type="InterPro" id="IPR036179">
    <property type="entry name" value="Ig-like_dom_sf"/>
</dbReference>
<comment type="caution">
    <text evidence="7">The sequence shown here is derived from an EMBL/GenBank/DDBJ whole genome shotgun (WGS) entry which is preliminary data.</text>
</comment>
<protein>
    <recommendedName>
        <fullName evidence="6">Ig-like domain-containing protein</fullName>
    </recommendedName>
</protein>
<evidence type="ECO:0000259" key="6">
    <source>
        <dbReference type="PROSITE" id="PS50835"/>
    </source>
</evidence>
<evidence type="ECO:0000313" key="7">
    <source>
        <dbReference type="EMBL" id="CAL1547950.1"/>
    </source>
</evidence>
<keyword evidence="4" id="KW-0393">Immunoglobulin domain</keyword>
<proteinExistence type="predicted"/>
<keyword evidence="1 5" id="KW-0732">Signal</keyword>
<evidence type="ECO:0000256" key="3">
    <source>
        <dbReference type="ARBA" id="ARBA00023180"/>
    </source>
</evidence>
<dbReference type="Pfam" id="PF13895">
    <property type="entry name" value="Ig_2"/>
    <property type="match status" value="1"/>
</dbReference>
<keyword evidence="2" id="KW-1015">Disulfide bond</keyword>
<accession>A0AAV2IQ15</accession>
<dbReference type="SMART" id="SM00409">
    <property type="entry name" value="IG"/>
    <property type="match status" value="2"/>
</dbReference>
<dbReference type="PROSITE" id="PS50835">
    <property type="entry name" value="IG_LIKE"/>
    <property type="match status" value="2"/>
</dbReference>
<dbReference type="InterPro" id="IPR003598">
    <property type="entry name" value="Ig_sub2"/>
</dbReference>
<dbReference type="EMBL" id="CAXITT010001116">
    <property type="protein sequence ID" value="CAL1547950.1"/>
    <property type="molecule type" value="Genomic_DNA"/>
</dbReference>
<dbReference type="InterPro" id="IPR003599">
    <property type="entry name" value="Ig_sub"/>
</dbReference>
<evidence type="ECO:0000256" key="4">
    <source>
        <dbReference type="ARBA" id="ARBA00023319"/>
    </source>
</evidence>
<dbReference type="Gene3D" id="2.60.40.10">
    <property type="entry name" value="Immunoglobulins"/>
    <property type="match status" value="2"/>
</dbReference>
<reference evidence="7 8" key="1">
    <citation type="submission" date="2024-04" db="EMBL/GenBank/DDBJ databases">
        <authorList>
            <consortium name="Genoscope - CEA"/>
            <person name="William W."/>
        </authorList>
    </citation>
    <scope>NUCLEOTIDE SEQUENCE [LARGE SCALE GENOMIC DNA]</scope>
</reference>
<dbReference type="Pfam" id="PF13927">
    <property type="entry name" value="Ig_3"/>
    <property type="match status" value="1"/>
</dbReference>
<sequence length="209" mass="22799">MGLQVQITIVVVQSTCLLLALFGGVNTQTRLANPVIASTPLVPELGQNLTLHCNAPAGVNVSRFSWLKNFAVLVGNEGPSISLNPLTKSDDGVYVCLYFNENNSQSPESNQYDLLVSPPDPPVLEANPPGPLFQTSGYVYLTCKTSGNNVQTYFFRNGVLITTQTWSTYYIYPNSRSLSGNYTCSARNSKGQSEPSNIVKIIFVGKFIY</sequence>
<keyword evidence="3" id="KW-0325">Glycoprotein</keyword>
<evidence type="ECO:0000256" key="5">
    <source>
        <dbReference type="SAM" id="SignalP"/>
    </source>
</evidence>
<feature type="domain" description="Ig-like" evidence="6">
    <location>
        <begin position="121"/>
        <end position="199"/>
    </location>
</feature>
<feature type="domain" description="Ig-like" evidence="6">
    <location>
        <begin position="34"/>
        <end position="113"/>
    </location>
</feature>
<evidence type="ECO:0000313" key="8">
    <source>
        <dbReference type="Proteomes" id="UP001497497"/>
    </source>
</evidence>